<reference evidence="2 4" key="2">
    <citation type="submission" date="2019-11" db="EMBL/GenBank/DDBJ databases">
        <title>FDA dAtabase for Regulatory Grade micrObial Sequences (FDA-ARGOS): Supporting development and validation of Infectious Disease Dx tests.</title>
        <authorList>
            <person name="Turner S."/>
            <person name="Byrd R."/>
            <person name="Tallon L."/>
            <person name="Sadzewicz L."/>
            <person name="Vavikolanu K."/>
            <person name="Mehta A."/>
            <person name="Aluvathingal J."/>
            <person name="Nadendla S."/>
            <person name="Myers T."/>
            <person name="Yan Y."/>
            <person name="Sichtig H."/>
        </authorList>
    </citation>
    <scope>NUCLEOTIDE SEQUENCE [LARGE SCALE GENOMIC DNA]</scope>
    <source>
        <strain evidence="2 4">FDAARGOS_742</strain>
    </source>
</reference>
<dbReference type="GeneID" id="84802986"/>
<evidence type="ECO:0000313" key="2">
    <source>
        <dbReference type="EMBL" id="QGS08016.1"/>
    </source>
</evidence>
<name>A0A2N6SDK0_9BACL</name>
<dbReference type="EMBL" id="PNGT01000008">
    <property type="protein sequence ID" value="PMC52000.1"/>
    <property type="molecule type" value="Genomic_DNA"/>
</dbReference>
<evidence type="ECO:0000313" key="3">
    <source>
        <dbReference type="Proteomes" id="UP000235670"/>
    </source>
</evidence>
<dbReference type="STRING" id="84135.GCA_001052115_00915"/>
<reference evidence="1 3" key="1">
    <citation type="submission" date="2017-09" db="EMBL/GenBank/DDBJ databases">
        <title>Bacterial strain isolated from the female urinary microbiota.</title>
        <authorList>
            <person name="Thomas-White K."/>
            <person name="Kumar N."/>
            <person name="Forster S."/>
            <person name="Putonti C."/>
            <person name="Lawley T."/>
            <person name="Wolfe A.J."/>
        </authorList>
    </citation>
    <scope>NUCLEOTIDE SEQUENCE [LARGE SCALE GENOMIC DNA]</scope>
    <source>
        <strain evidence="1 3">UMB0186</strain>
    </source>
</reference>
<dbReference type="OrthoDB" id="5679012at2"/>
<evidence type="ECO:0000313" key="1">
    <source>
        <dbReference type="EMBL" id="PMC52000.1"/>
    </source>
</evidence>
<dbReference type="Proteomes" id="UP000235670">
    <property type="component" value="Unassembled WGS sequence"/>
</dbReference>
<sequence length="84" mass="9793">MKPILYYAKDCPDTKPFVDRLNELGIVYEEVEVFTSLKDLKQFLFVRDTYKVFDKIKGNMQIGIPCLVVSETECILDLDKLNEL</sequence>
<dbReference type="PROSITE" id="PS51354">
    <property type="entry name" value="GLUTAREDOXIN_2"/>
    <property type="match status" value="1"/>
</dbReference>
<accession>A0A2N6SDK0</accession>
<dbReference type="RefSeq" id="WP_006363473.1">
    <property type="nucleotide sequence ID" value="NZ_CAKARP010000003.1"/>
</dbReference>
<dbReference type="EMBL" id="CP046313">
    <property type="protein sequence ID" value="QGS08016.1"/>
    <property type="molecule type" value="Genomic_DNA"/>
</dbReference>
<protein>
    <recommendedName>
        <fullName evidence="5">Glutaredoxin</fullName>
    </recommendedName>
</protein>
<evidence type="ECO:0008006" key="5">
    <source>
        <dbReference type="Google" id="ProtNLM"/>
    </source>
</evidence>
<evidence type="ECO:0000313" key="4">
    <source>
        <dbReference type="Proteomes" id="UP000427636"/>
    </source>
</evidence>
<dbReference type="Proteomes" id="UP000427636">
    <property type="component" value="Chromosome"/>
</dbReference>
<gene>
    <name evidence="1" type="ORF">CJ218_07305</name>
    <name evidence="2" type="ORF">FOC50_06950</name>
</gene>
<keyword evidence="4" id="KW-1185">Reference proteome</keyword>
<dbReference type="AlphaFoldDB" id="A0A2N6SDK0"/>
<organism evidence="1 3">
    <name type="scientific">Gemella sanguinis</name>
    <dbReference type="NCBI Taxonomy" id="84135"/>
    <lineage>
        <taxon>Bacteria</taxon>
        <taxon>Bacillati</taxon>
        <taxon>Bacillota</taxon>
        <taxon>Bacilli</taxon>
        <taxon>Bacillales</taxon>
        <taxon>Gemellaceae</taxon>
        <taxon>Gemella</taxon>
    </lineage>
</organism>
<proteinExistence type="predicted"/>